<dbReference type="EnsemblPlants" id="PGSC0003DMT400086209">
    <property type="protein sequence ID" value="PGSC0003DMT400086209"/>
    <property type="gene ID" value="PGSC0003DMG400035780"/>
</dbReference>
<keyword evidence="3" id="KW-1185">Reference proteome</keyword>
<dbReference type="AlphaFoldDB" id="M1DB89"/>
<reference evidence="3" key="1">
    <citation type="journal article" date="2011" name="Nature">
        <title>Genome sequence and analysis of the tuber crop potato.</title>
        <authorList>
            <consortium name="The Potato Genome Sequencing Consortium"/>
        </authorList>
    </citation>
    <scope>NUCLEOTIDE SEQUENCE [LARGE SCALE GENOMIC DNA]</scope>
    <source>
        <strain evidence="3">cv. DM1-3 516 R44</strain>
    </source>
</reference>
<protein>
    <submittedName>
        <fullName evidence="2">Uncharacterized protein</fullName>
    </submittedName>
</protein>
<proteinExistence type="predicted"/>
<dbReference type="HOGENOM" id="CLU_029307_5_1_1"/>
<dbReference type="PaxDb" id="4113-PGSC0003DMT400086209"/>
<dbReference type="Gramene" id="PGSC0003DMT400086209">
    <property type="protein sequence ID" value="PGSC0003DMT400086209"/>
    <property type="gene ID" value="PGSC0003DMG400035780"/>
</dbReference>
<feature type="compositionally biased region" description="Polar residues" evidence="1">
    <location>
        <begin position="62"/>
        <end position="71"/>
    </location>
</feature>
<evidence type="ECO:0000313" key="3">
    <source>
        <dbReference type="Proteomes" id="UP000011115"/>
    </source>
</evidence>
<reference evidence="2" key="2">
    <citation type="submission" date="2015-06" db="UniProtKB">
        <authorList>
            <consortium name="EnsemblPlants"/>
        </authorList>
    </citation>
    <scope>IDENTIFICATION</scope>
    <source>
        <strain evidence="2">DM1-3 516 R44</strain>
    </source>
</reference>
<accession>M1DB89</accession>
<sequence length="124" mass="13304">MARPKVPTKGPPPRKKAKEVMIATKVENPHTTFPKPAQVSGKAKDDKQVVSNSSSDDHMGIDSTNLTSSGSENEEVDGSRTLVHTPIPDGELLKQRRSELHSKAVHDPLAQLPAPPAPTTQQAT</sequence>
<dbReference type="InParanoid" id="M1DB89"/>
<organism evidence="2 3">
    <name type="scientific">Solanum tuberosum</name>
    <name type="common">Potato</name>
    <dbReference type="NCBI Taxonomy" id="4113"/>
    <lineage>
        <taxon>Eukaryota</taxon>
        <taxon>Viridiplantae</taxon>
        <taxon>Streptophyta</taxon>
        <taxon>Embryophyta</taxon>
        <taxon>Tracheophyta</taxon>
        <taxon>Spermatophyta</taxon>
        <taxon>Magnoliopsida</taxon>
        <taxon>eudicotyledons</taxon>
        <taxon>Gunneridae</taxon>
        <taxon>Pentapetalae</taxon>
        <taxon>asterids</taxon>
        <taxon>lamiids</taxon>
        <taxon>Solanales</taxon>
        <taxon>Solanaceae</taxon>
        <taxon>Solanoideae</taxon>
        <taxon>Solaneae</taxon>
        <taxon>Solanum</taxon>
    </lineage>
</organism>
<evidence type="ECO:0000256" key="1">
    <source>
        <dbReference type="SAM" id="MobiDB-lite"/>
    </source>
</evidence>
<name>M1DB89_SOLTU</name>
<evidence type="ECO:0000313" key="2">
    <source>
        <dbReference type="EnsemblPlants" id="PGSC0003DMT400086209"/>
    </source>
</evidence>
<feature type="region of interest" description="Disordered" evidence="1">
    <location>
        <begin position="25"/>
        <end position="124"/>
    </location>
</feature>
<feature type="compositionally biased region" description="Basic and acidic residues" evidence="1">
    <location>
        <begin position="91"/>
        <end position="106"/>
    </location>
</feature>
<dbReference type="Proteomes" id="UP000011115">
    <property type="component" value="Unassembled WGS sequence"/>
</dbReference>